<feature type="domain" description="LysM" evidence="13">
    <location>
        <begin position="23"/>
        <end position="67"/>
    </location>
</feature>
<keyword evidence="5 11" id="KW-0732">Signal</keyword>
<dbReference type="Proteomes" id="UP000027982">
    <property type="component" value="Chromosome"/>
</dbReference>
<accession>A0A068NYG8</accession>
<dbReference type="Pfam" id="PF01476">
    <property type="entry name" value="LysM"/>
    <property type="match status" value="2"/>
</dbReference>
<keyword evidence="6" id="KW-0677">Repeat</keyword>
<keyword evidence="4" id="KW-0645">Protease</keyword>
<dbReference type="InterPro" id="IPR003646">
    <property type="entry name" value="SH3-like_bac-type"/>
</dbReference>
<dbReference type="InterPro" id="IPR038765">
    <property type="entry name" value="Papain-like_cys_pep_sf"/>
</dbReference>
<dbReference type="GO" id="GO:0008234">
    <property type="term" value="F:cysteine-type peptidase activity"/>
    <property type="evidence" value="ECO:0007669"/>
    <property type="project" value="UniProtKB-KW"/>
</dbReference>
<name>A0A068NYG8_FIMGI</name>
<evidence type="ECO:0000256" key="10">
    <source>
        <dbReference type="SAM" id="MobiDB-lite"/>
    </source>
</evidence>
<feature type="signal peptide" evidence="11">
    <location>
        <begin position="1"/>
        <end position="20"/>
    </location>
</feature>
<evidence type="ECO:0000256" key="11">
    <source>
        <dbReference type="SAM" id="SignalP"/>
    </source>
</evidence>
<dbReference type="RefSeq" id="WP_025229115.1">
    <property type="nucleotide sequence ID" value="NZ_CP007139.1"/>
</dbReference>
<feature type="domain" description="SH3b" evidence="12">
    <location>
        <begin position="213"/>
        <end position="276"/>
    </location>
</feature>
<dbReference type="SUPFAM" id="SSF54001">
    <property type="entry name" value="Cysteine proteinases"/>
    <property type="match status" value="1"/>
</dbReference>
<dbReference type="eggNOG" id="COG0791">
    <property type="taxonomic scope" value="Bacteria"/>
</dbReference>
<feature type="region of interest" description="Disordered" evidence="10">
    <location>
        <begin position="450"/>
        <end position="472"/>
    </location>
</feature>
<sequence length="472" mass="51562">MPIKNLTLGLCLVLSGTALAQHQTYRIKEGDTLSGIAERFNIRTHSLVKANDLDRNSALKVGRVLTIPSATVTSDHHKTSAVPSSKGGYFVREGDNDEALAHRFHLTTHQLHLLNPGVKWRALKLHQALRVTGGHSDTRVAKASKPSKVSSHGAHVVREGENDWIIAHRLGTTTVVLKRLNPGVNLARLRTGQKINVPGGLVAKAAAAPRLHSRYAVINGDAVTIRREPSRGADSIAQVDAGTRVVVLDRDGDWYRLRFPKGTEGWVRSDLLKSAAAPRVASRARRHHEERVASRPRHHRELVATRSHHSRRHESSQRMVAFETSSKGDGSGILAKAQAYRGVRYRWGAMSRSATDCSGFTSQVFGSQGYRLPRTSSEQSHAGTPVKAKDLKKGDLVFFHTHRGARVTHVGIYMGNGKFIHASSGGGKVQINSLNDGYYKKRLVAARRLVKSSKPAKQEEPAVTAPAADGDN</sequence>
<proteinExistence type="inferred from homology"/>
<comment type="function">
    <text evidence="1">This major extracellular protein may be involved in the invasion of non-professional phagocytic cells by Listeria.</text>
</comment>
<dbReference type="SMART" id="SM00287">
    <property type="entry name" value="SH3b"/>
    <property type="match status" value="1"/>
</dbReference>
<dbReference type="CDD" id="cd00118">
    <property type="entry name" value="LysM"/>
    <property type="match status" value="2"/>
</dbReference>
<dbReference type="AlphaFoldDB" id="A0A068NYG8"/>
<dbReference type="Gene3D" id="2.30.30.40">
    <property type="entry name" value="SH3 Domains"/>
    <property type="match status" value="1"/>
</dbReference>
<dbReference type="Gene3D" id="3.90.1720.10">
    <property type="entry name" value="endopeptidase domain like (from Nostoc punctiforme)"/>
    <property type="match status" value="1"/>
</dbReference>
<dbReference type="PANTHER" id="PTHR47053">
    <property type="entry name" value="MUREIN DD-ENDOPEPTIDASE MEPH-RELATED"/>
    <property type="match status" value="1"/>
</dbReference>
<evidence type="ECO:0000259" key="13">
    <source>
        <dbReference type="PROSITE" id="PS51782"/>
    </source>
</evidence>
<dbReference type="SUPFAM" id="SSF54106">
    <property type="entry name" value="LysM domain"/>
    <property type="match status" value="2"/>
</dbReference>
<feature type="region of interest" description="Disordered" evidence="10">
    <location>
        <begin position="278"/>
        <end position="318"/>
    </location>
</feature>
<dbReference type="SMART" id="SM00257">
    <property type="entry name" value="LysM"/>
    <property type="match status" value="3"/>
</dbReference>
<dbReference type="InterPro" id="IPR036779">
    <property type="entry name" value="LysM_dom_sf"/>
</dbReference>
<evidence type="ECO:0000256" key="6">
    <source>
        <dbReference type="ARBA" id="ARBA00022737"/>
    </source>
</evidence>
<dbReference type="KEGG" id="fgi:OP10G_3591"/>
<dbReference type="HOGENOM" id="CLU_521551_0_0_0"/>
<keyword evidence="16" id="KW-1185">Reference proteome</keyword>
<dbReference type="Gene3D" id="3.10.350.10">
    <property type="entry name" value="LysM domain"/>
    <property type="match status" value="2"/>
</dbReference>
<evidence type="ECO:0000313" key="16">
    <source>
        <dbReference type="Proteomes" id="UP000027982"/>
    </source>
</evidence>
<evidence type="ECO:0000256" key="5">
    <source>
        <dbReference type="ARBA" id="ARBA00022729"/>
    </source>
</evidence>
<feature type="domain" description="NlpC/P60" evidence="14">
    <location>
        <begin position="327"/>
        <end position="450"/>
    </location>
</feature>
<evidence type="ECO:0000256" key="2">
    <source>
        <dbReference type="ARBA" id="ARBA00007074"/>
    </source>
</evidence>
<dbReference type="InterPro" id="IPR051202">
    <property type="entry name" value="Peptidase_C40"/>
</dbReference>
<dbReference type="PROSITE" id="PS51782">
    <property type="entry name" value="LYSM"/>
    <property type="match status" value="2"/>
</dbReference>
<dbReference type="EMBL" id="CP007139">
    <property type="protein sequence ID" value="AIE86959.1"/>
    <property type="molecule type" value="Genomic_DNA"/>
</dbReference>
<gene>
    <name evidence="15" type="ORF">OP10G_3591</name>
</gene>
<evidence type="ECO:0000259" key="12">
    <source>
        <dbReference type="PROSITE" id="PS51781"/>
    </source>
</evidence>
<evidence type="ECO:0000256" key="1">
    <source>
        <dbReference type="ARBA" id="ARBA00003740"/>
    </source>
</evidence>
<evidence type="ECO:0000313" key="15">
    <source>
        <dbReference type="EMBL" id="AIE86959.1"/>
    </source>
</evidence>
<protein>
    <recommendedName>
        <fullName evidence="3">Probable endopeptidase p60</fullName>
    </recommendedName>
    <alternativeName>
        <fullName evidence="9">Invasion-associated protein p60</fullName>
    </alternativeName>
</protein>
<organism evidence="15 16">
    <name type="scientific">Fimbriimonas ginsengisoli Gsoil 348</name>
    <dbReference type="NCBI Taxonomy" id="661478"/>
    <lineage>
        <taxon>Bacteria</taxon>
        <taxon>Bacillati</taxon>
        <taxon>Armatimonadota</taxon>
        <taxon>Fimbriimonadia</taxon>
        <taxon>Fimbriimonadales</taxon>
        <taxon>Fimbriimonadaceae</taxon>
        <taxon>Fimbriimonas</taxon>
    </lineage>
</organism>
<evidence type="ECO:0000256" key="9">
    <source>
        <dbReference type="ARBA" id="ARBA00032855"/>
    </source>
</evidence>
<dbReference type="GO" id="GO:0006508">
    <property type="term" value="P:proteolysis"/>
    <property type="evidence" value="ECO:0007669"/>
    <property type="project" value="UniProtKB-KW"/>
</dbReference>
<reference evidence="15 16" key="1">
    <citation type="journal article" date="2014" name="PLoS ONE">
        <title>The first complete genome sequence of the class fimbriimonadia in the phylum armatimonadetes.</title>
        <authorList>
            <person name="Hu Z.Y."/>
            <person name="Wang Y.Z."/>
            <person name="Im W.T."/>
            <person name="Wang S.Y."/>
            <person name="Zhao G.P."/>
            <person name="Zheng H.J."/>
            <person name="Quan Z.X."/>
        </authorList>
    </citation>
    <scope>NUCLEOTIDE SEQUENCE [LARGE SCALE GENOMIC DNA]</scope>
    <source>
        <strain evidence="15">Gsoil 348</strain>
    </source>
</reference>
<evidence type="ECO:0000256" key="7">
    <source>
        <dbReference type="ARBA" id="ARBA00022801"/>
    </source>
</evidence>
<dbReference type="OrthoDB" id="9808890at2"/>
<dbReference type="PROSITE" id="PS51935">
    <property type="entry name" value="NLPC_P60"/>
    <property type="match status" value="1"/>
</dbReference>
<dbReference type="PANTHER" id="PTHR47053:SF1">
    <property type="entry name" value="MUREIN DD-ENDOPEPTIDASE MEPH-RELATED"/>
    <property type="match status" value="1"/>
</dbReference>
<keyword evidence="8" id="KW-0788">Thiol protease</keyword>
<dbReference type="PROSITE" id="PS51781">
    <property type="entry name" value="SH3B"/>
    <property type="match status" value="1"/>
</dbReference>
<comment type="similarity">
    <text evidence="2">Belongs to the peptidase C40 family.</text>
</comment>
<dbReference type="Pfam" id="PF08239">
    <property type="entry name" value="SH3_3"/>
    <property type="match status" value="1"/>
</dbReference>
<feature type="domain" description="LysM" evidence="13">
    <location>
        <begin position="153"/>
        <end position="197"/>
    </location>
</feature>
<evidence type="ECO:0000259" key="14">
    <source>
        <dbReference type="PROSITE" id="PS51935"/>
    </source>
</evidence>
<dbReference type="Pfam" id="PF00877">
    <property type="entry name" value="NLPC_P60"/>
    <property type="match status" value="1"/>
</dbReference>
<feature type="chain" id="PRO_5001651932" description="Probable endopeptidase p60" evidence="11">
    <location>
        <begin position="21"/>
        <end position="472"/>
    </location>
</feature>
<feature type="compositionally biased region" description="Basic residues" evidence="10">
    <location>
        <begin position="294"/>
        <end position="312"/>
    </location>
</feature>
<evidence type="ECO:0000256" key="8">
    <source>
        <dbReference type="ARBA" id="ARBA00022807"/>
    </source>
</evidence>
<evidence type="ECO:0000256" key="4">
    <source>
        <dbReference type="ARBA" id="ARBA00022670"/>
    </source>
</evidence>
<dbReference type="InterPro" id="IPR000064">
    <property type="entry name" value="NLP_P60_dom"/>
</dbReference>
<dbReference type="InterPro" id="IPR018392">
    <property type="entry name" value="LysM"/>
</dbReference>
<evidence type="ECO:0000256" key="3">
    <source>
        <dbReference type="ARBA" id="ARBA00013385"/>
    </source>
</evidence>
<keyword evidence="7" id="KW-0378">Hydrolase</keyword>
<dbReference type="STRING" id="661478.OP10G_3591"/>